<feature type="transmembrane region" description="Helical" evidence="1">
    <location>
        <begin position="53"/>
        <end position="72"/>
    </location>
</feature>
<sequence>MITRTFSLASAIIFCITFPTLAIAQAADGTVVLPTEVTIRNIGWRQISNTAEISEFFLAVVETLILVSAFAFHPRTNSMRDEAHGWRVQASLYLFGLIGMLVGFLVVHHGFLIGFVIFGLGSLFRFRMSSNTLIDGTLVIMVTLVGLTVGLNLPVMALVATVASVLTLYFASFRKTTTIELKFADDEALRAAITPVRTALSRKGFRIISTSKADFKPVIQFVLSHADAEAIEQITSALDELENEGHGAKGWYIA</sequence>
<dbReference type="EMBL" id="JAOYFC010000004">
    <property type="protein sequence ID" value="MCV6825808.1"/>
    <property type="molecule type" value="Genomic_DNA"/>
</dbReference>
<evidence type="ECO:0000256" key="2">
    <source>
        <dbReference type="SAM" id="SignalP"/>
    </source>
</evidence>
<keyword evidence="1" id="KW-1133">Transmembrane helix</keyword>
<evidence type="ECO:0000313" key="3">
    <source>
        <dbReference type="EMBL" id="MCV6825808.1"/>
    </source>
</evidence>
<dbReference type="AlphaFoldDB" id="A0AAE3LSH1"/>
<feature type="transmembrane region" description="Helical" evidence="1">
    <location>
        <begin position="138"/>
        <end position="171"/>
    </location>
</feature>
<keyword evidence="1" id="KW-0472">Membrane</keyword>
<reference evidence="3" key="1">
    <citation type="submission" date="2022-10" db="EMBL/GenBank/DDBJ databases">
        <authorList>
            <person name="Yue Y."/>
        </authorList>
    </citation>
    <scope>NUCLEOTIDE SEQUENCE</scope>
    <source>
        <strain evidence="3">Z654</strain>
    </source>
</reference>
<proteinExistence type="predicted"/>
<evidence type="ECO:0008006" key="5">
    <source>
        <dbReference type="Google" id="ProtNLM"/>
    </source>
</evidence>
<accession>A0AAE3LSH1</accession>
<keyword evidence="1" id="KW-0812">Transmembrane</keyword>
<name>A0AAE3LSH1_9RHOB</name>
<gene>
    <name evidence="3" type="ORF">OH136_14700</name>
</gene>
<keyword evidence="4" id="KW-1185">Reference proteome</keyword>
<evidence type="ECO:0000313" key="4">
    <source>
        <dbReference type="Proteomes" id="UP001208041"/>
    </source>
</evidence>
<keyword evidence="2" id="KW-0732">Signal</keyword>
<protein>
    <recommendedName>
        <fullName evidence="5">DUF4956 domain-containing protein</fullName>
    </recommendedName>
</protein>
<dbReference type="Proteomes" id="UP001208041">
    <property type="component" value="Unassembled WGS sequence"/>
</dbReference>
<comment type="caution">
    <text evidence="3">The sequence shown here is derived from an EMBL/GenBank/DDBJ whole genome shotgun (WGS) entry which is preliminary data.</text>
</comment>
<dbReference type="RefSeq" id="WP_263954760.1">
    <property type="nucleotide sequence ID" value="NZ_JAOYFC010000004.1"/>
</dbReference>
<evidence type="ECO:0000256" key="1">
    <source>
        <dbReference type="SAM" id="Phobius"/>
    </source>
</evidence>
<feature type="signal peptide" evidence="2">
    <location>
        <begin position="1"/>
        <end position="24"/>
    </location>
</feature>
<organism evidence="3 4">
    <name type="scientific">Halocynthiibacter halioticoli</name>
    <dbReference type="NCBI Taxonomy" id="2986804"/>
    <lineage>
        <taxon>Bacteria</taxon>
        <taxon>Pseudomonadati</taxon>
        <taxon>Pseudomonadota</taxon>
        <taxon>Alphaproteobacteria</taxon>
        <taxon>Rhodobacterales</taxon>
        <taxon>Paracoccaceae</taxon>
        <taxon>Halocynthiibacter</taxon>
    </lineage>
</organism>
<feature type="chain" id="PRO_5042206592" description="DUF4956 domain-containing protein" evidence="2">
    <location>
        <begin position="25"/>
        <end position="254"/>
    </location>
</feature>
<feature type="transmembrane region" description="Helical" evidence="1">
    <location>
        <begin position="92"/>
        <end position="118"/>
    </location>
</feature>